<dbReference type="PANTHER" id="PTHR13357:SF1">
    <property type="entry name" value="NCK-INTERACTING PROTEIN WITH SH3 DOMAIN"/>
    <property type="match status" value="1"/>
</dbReference>
<evidence type="ECO:0000259" key="1">
    <source>
        <dbReference type="Pfam" id="PF09431"/>
    </source>
</evidence>
<sequence>MALDGIIEMRKILDRLETAIPGPLVTEWLNNIADPSFGLVDDLVNTFLTSVQDNDVSKHTVRILRQLNTHIKAKVLPQILENKVFPEAMYKYITGTKPEEVCHDAFLLFTAIYGNENFKDLKDVPSFMRALFDALEYIQEENAYTAVVRILISSSKESEELFLELCSTHKNARYFGELLLQLLNKSEGGETIKCLECLKLILESTETQGFFYTNDLKLLCDIVIQNLENLSDFLLKARYFEVLKDIVKSNGFLPLNHRTEEIKAISEIYANSDVSEMRSYAEIILDTIKSITQSTA</sequence>
<dbReference type="InterPro" id="IPR030125">
    <property type="entry name" value="SPIN90/Ldb17"/>
</dbReference>
<evidence type="ECO:0000313" key="3">
    <source>
        <dbReference type="Proteomes" id="UP001162131"/>
    </source>
</evidence>
<feature type="domain" description="SPIN90/Ldb17 leucine-rich" evidence="1">
    <location>
        <begin position="155"/>
        <end position="262"/>
    </location>
</feature>
<dbReference type="InterPro" id="IPR016024">
    <property type="entry name" value="ARM-type_fold"/>
</dbReference>
<keyword evidence="3" id="KW-1185">Reference proteome</keyword>
<dbReference type="SUPFAM" id="SSF48371">
    <property type="entry name" value="ARM repeat"/>
    <property type="match status" value="1"/>
</dbReference>
<name>A0AAU9K5F7_9CILI</name>
<dbReference type="PANTHER" id="PTHR13357">
    <property type="entry name" value="SH3 ADAPTER PROTEIN SPIN90 NCK INTERACTING PROTEIN WITH SH3 DOMAIN"/>
    <property type="match status" value="1"/>
</dbReference>
<proteinExistence type="predicted"/>
<evidence type="ECO:0000313" key="2">
    <source>
        <dbReference type="EMBL" id="CAG9332259.1"/>
    </source>
</evidence>
<dbReference type="AlphaFoldDB" id="A0AAU9K5F7"/>
<dbReference type="Proteomes" id="UP001162131">
    <property type="component" value="Unassembled WGS sequence"/>
</dbReference>
<dbReference type="EMBL" id="CAJZBQ010000054">
    <property type="protein sequence ID" value="CAG9332259.1"/>
    <property type="molecule type" value="Genomic_DNA"/>
</dbReference>
<dbReference type="GO" id="GO:0006897">
    <property type="term" value="P:endocytosis"/>
    <property type="evidence" value="ECO:0007669"/>
    <property type="project" value="TreeGrafter"/>
</dbReference>
<dbReference type="Pfam" id="PF09431">
    <property type="entry name" value="SPIN90_LRD"/>
    <property type="match status" value="1"/>
</dbReference>
<reference evidence="2" key="1">
    <citation type="submission" date="2021-09" db="EMBL/GenBank/DDBJ databases">
        <authorList>
            <consortium name="AG Swart"/>
            <person name="Singh M."/>
            <person name="Singh A."/>
            <person name="Seah K."/>
            <person name="Emmerich C."/>
        </authorList>
    </citation>
    <scope>NUCLEOTIDE SEQUENCE</scope>
    <source>
        <strain evidence="2">ATCC30299</strain>
    </source>
</reference>
<dbReference type="InterPro" id="IPR018556">
    <property type="entry name" value="SPIN90/Ldb17_LRD"/>
</dbReference>
<accession>A0AAU9K5F7</accession>
<dbReference type="GO" id="GO:0071933">
    <property type="term" value="F:Arp2/3 complex binding"/>
    <property type="evidence" value="ECO:0007669"/>
    <property type="project" value="TreeGrafter"/>
</dbReference>
<gene>
    <name evidence="2" type="ORF">BSTOLATCC_MIC55710</name>
</gene>
<comment type="caution">
    <text evidence="2">The sequence shown here is derived from an EMBL/GenBank/DDBJ whole genome shotgun (WGS) entry which is preliminary data.</text>
</comment>
<organism evidence="2 3">
    <name type="scientific">Blepharisma stoltei</name>
    <dbReference type="NCBI Taxonomy" id="1481888"/>
    <lineage>
        <taxon>Eukaryota</taxon>
        <taxon>Sar</taxon>
        <taxon>Alveolata</taxon>
        <taxon>Ciliophora</taxon>
        <taxon>Postciliodesmatophora</taxon>
        <taxon>Heterotrichea</taxon>
        <taxon>Heterotrichida</taxon>
        <taxon>Blepharismidae</taxon>
        <taxon>Blepharisma</taxon>
    </lineage>
</organism>
<protein>
    <recommendedName>
        <fullName evidence="1">SPIN90/Ldb17 leucine-rich domain-containing protein</fullName>
    </recommendedName>
</protein>